<feature type="region of interest" description="Disordered" evidence="1">
    <location>
        <begin position="83"/>
        <end position="153"/>
    </location>
</feature>
<evidence type="ECO:0000313" key="5">
    <source>
        <dbReference type="Proteomes" id="UP001304515"/>
    </source>
</evidence>
<feature type="region of interest" description="Disordered" evidence="1">
    <location>
        <begin position="167"/>
        <end position="195"/>
    </location>
</feature>
<dbReference type="AlphaFoldDB" id="A0AA96EZ52"/>
<evidence type="ECO:0000256" key="1">
    <source>
        <dbReference type="SAM" id="MobiDB-lite"/>
    </source>
</evidence>
<protein>
    <recommendedName>
        <fullName evidence="6">Outer membrane protein beta-barrel domain-containing protein</fullName>
    </recommendedName>
</protein>
<feature type="compositionally biased region" description="Basic and acidic residues" evidence="1">
    <location>
        <begin position="101"/>
        <end position="130"/>
    </location>
</feature>
<evidence type="ECO:0000313" key="4">
    <source>
        <dbReference type="EMBL" id="WNM21101.1"/>
    </source>
</evidence>
<feature type="compositionally biased region" description="Polar residues" evidence="1">
    <location>
        <begin position="83"/>
        <end position="98"/>
    </location>
</feature>
<dbReference type="EMBL" id="CP134890">
    <property type="protein sequence ID" value="WNM21101.1"/>
    <property type="molecule type" value="Genomic_DNA"/>
</dbReference>
<organism evidence="3">
    <name type="scientific">Flavobacterium capsici</name>
    <dbReference type="NCBI Taxonomy" id="3075618"/>
    <lineage>
        <taxon>Bacteria</taxon>
        <taxon>Pseudomonadati</taxon>
        <taxon>Bacteroidota</taxon>
        <taxon>Flavobacteriia</taxon>
        <taxon>Flavobacteriales</taxon>
        <taxon>Flavobacteriaceae</taxon>
        <taxon>Flavobacterium</taxon>
    </lineage>
</organism>
<evidence type="ECO:0008006" key="6">
    <source>
        <dbReference type="Google" id="ProtNLM"/>
    </source>
</evidence>
<dbReference type="KEGG" id="fcj:RN605_10450"/>
<evidence type="ECO:0000313" key="3">
    <source>
        <dbReference type="EMBL" id="WNM19712.1"/>
    </source>
</evidence>
<evidence type="ECO:0000256" key="2">
    <source>
        <dbReference type="SAM" id="Phobius"/>
    </source>
</evidence>
<dbReference type="Proteomes" id="UP001304515">
    <property type="component" value="Chromosome"/>
</dbReference>
<keyword evidence="2" id="KW-0812">Transmembrane</keyword>
<keyword evidence="5" id="KW-1185">Reference proteome</keyword>
<accession>A0AA96F446</accession>
<reference evidence="3 5" key="1">
    <citation type="submission" date="2023-09" db="EMBL/GenBank/DDBJ databases">
        <title>Flavobacterium sp. a novel bacteria isolate from Pepper rhizosphere.</title>
        <authorList>
            <person name="Peng Y."/>
            <person name="Lee J."/>
        </authorList>
    </citation>
    <scope>NUCLEOTIDE SEQUENCE</scope>
    <source>
        <strain evidence="3">PMR2A8</strain>
        <strain evidence="4 5">PMTSA4</strain>
    </source>
</reference>
<name>A0AA96EZ52_9FLAO</name>
<proteinExistence type="predicted"/>
<dbReference type="RefSeq" id="WP_313324614.1">
    <property type="nucleotide sequence ID" value="NZ_CP134878.1"/>
</dbReference>
<accession>A0AA96EZ52</accession>
<gene>
    <name evidence="4" type="ORF">RN605_10450</name>
    <name evidence="3" type="ORF">RN608_03280</name>
</gene>
<keyword evidence="2" id="KW-0472">Membrane</keyword>
<keyword evidence="2" id="KW-1133">Transmembrane helix</keyword>
<feature type="compositionally biased region" description="Polar residues" evidence="1">
    <location>
        <begin position="137"/>
        <end position="149"/>
    </location>
</feature>
<dbReference type="EMBL" id="CP134878">
    <property type="protein sequence ID" value="WNM19712.1"/>
    <property type="molecule type" value="Genomic_DNA"/>
</dbReference>
<feature type="transmembrane region" description="Helical" evidence="2">
    <location>
        <begin position="45"/>
        <end position="67"/>
    </location>
</feature>
<sequence length="521" mass="59316">MKENRNIDQFFKDKFENHEVNPPEEIWENIEKKLQKKKKRRVIPFWWYGSGVAALFVIGLFVFNNYYTLEIHPVNDVVIEENTSNQEKNSQDSSNVIDTNAGKKEVVVSTDSDKKNESENDNLDKSKDNSSLKNNSIIVSSEKNSNETITNDEKQKVINNKANSIITHNNSVASNTKTKEKKNNKNSNKNSAVHTSKATDIISEVDNKTLEKQEEIVQNNSNLKETKKELNKENNIDLGKIAMENQNNIATKGEVNTSKDSTAIATVEPNALEELLKEKEKKIAKEQKMNRWQVTPNLAPIYFGSFADGSPLDSNLDENTKSFNDNMSYGVAVNYAVNSRLKIRTGINTFTVDYNTNDIVFFQNSNARLMENINPTAQGSLIEIIPIKNLNTAFSRLEMEQNNGILNQRMGYIEMPMEVSYKILDKKFGVEIIGGMSTMFLSKNEVFLEADGMNVKIGEATNLNSIHYSTNFGVGFNYGFYKRFQARIEPTFKYQLNTFSRDSQNFKPYIFGIYTGISFNF</sequence>